<keyword evidence="3" id="KW-1185">Reference proteome</keyword>
<gene>
    <name evidence="2" type="ORF">A4X13_0g9490</name>
</gene>
<dbReference type="Proteomes" id="UP000077521">
    <property type="component" value="Unassembled WGS sequence"/>
</dbReference>
<dbReference type="EMBL" id="LWDF02002758">
    <property type="protein sequence ID" value="KAE8235451.1"/>
    <property type="molecule type" value="Genomic_DNA"/>
</dbReference>
<organism evidence="2 3">
    <name type="scientific">Tilletia indica</name>
    <dbReference type="NCBI Taxonomy" id="43049"/>
    <lineage>
        <taxon>Eukaryota</taxon>
        <taxon>Fungi</taxon>
        <taxon>Dikarya</taxon>
        <taxon>Basidiomycota</taxon>
        <taxon>Ustilaginomycotina</taxon>
        <taxon>Exobasidiomycetes</taxon>
        <taxon>Tilletiales</taxon>
        <taxon>Tilletiaceae</taxon>
        <taxon>Tilletia</taxon>
    </lineage>
</organism>
<reference evidence="2" key="1">
    <citation type="submission" date="2016-04" db="EMBL/GenBank/DDBJ databases">
        <authorList>
            <person name="Nguyen H.D."/>
            <person name="Samba Siva P."/>
            <person name="Cullis J."/>
            <person name="Levesque C.A."/>
            <person name="Hambleton S."/>
        </authorList>
    </citation>
    <scope>NUCLEOTIDE SEQUENCE</scope>
    <source>
        <strain evidence="2">DAOMC 236416</strain>
    </source>
</reference>
<dbReference type="AlphaFoldDB" id="A0A8T8S9A0"/>
<evidence type="ECO:0000313" key="2">
    <source>
        <dbReference type="EMBL" id="KAE8235451.1"/>
    </source>
</evidence>
<proteinExistence type="predicted"/>
<keyword evidence="1" id="KW-1133">Transmembrane helix</keyword>
<keyword evidence="1" id="KW-0812">Transmembrane</keyword>
<accession>A0A8T8S9A0</accession>
<keyword evidence="1" id="KW-0472">Membrane</keyword>
<evidence type="ECO:0000313" key="3">
    <source>
        <dbReference type="Proteomes" id="UP000077521"/>
    </source>
</evidence>
<sequence length="88" mass="9718">IGVRSITPLHARISATDVNPSEVQSCCSLRFRRRRAIHRPTSWTSALFSSEALVLVHMRFSCLRAVLGFSPSLLGFFSIASISIVTPM</sequence>
<name>A0A8T8S9A0_9BASI</name>
<reference evidence="2" key="2">
    <citation type="journal article" date="2019" name="IMA Fungus">
        <title>Genome sequencing and comparison of five Tilletia species to identify candidate genes for the detection of regulated species infecting wheat.</title>
        <authorList>
            <person name="Nguyen H.D.T."/>
            <person name="Sultana T."/>
            <person name="Kesanakurti P."/>
            <person name="Hambleton S."/>
        </authorList>
    </citation>
    <scope>NUCLEOTIDE SEQUENCE</scope>
    <source>
        <strain evidence="2">DAOMC 236416</strain>
    </source>
</reference>
<protein>
    <submittedName>
        <fullName evidence="2">Uncharacterized protein</fullName>
    </submittedName>
</protein>
<feature type="transmembrane region" description="Helical" evidence="1">
    <location>
        <begin position="66"/>
        <end position="85"/>
    </location>
</feature>
<feature type="non-terminal residue" evidence="2">
    <location>
        <position position="1"/>
    </location>
</feature>
<comment type="caution">
    <text evidence="2">The sequence shown here is derived from an EMBL/GenBank/DDBJ whole genome shotgun (WGS) entry which is preliminary data.</text>
</comment>
<evidence type="ECO:0000256" key="1">
    <source>
        <dbReference type="SAM" id="Phobius"/>
    </source>
</evidence>